<comment type="subunit">
    <text evidence="2">Homodimer.</text>
</comment>
<gene>
    <name evidence="9" type="ORF">AVDCRST_MAG47-2557</name>
</gene>
<keyword evidence="5" id="KW-0808">Transferase</keyword>
<name>A0A6J4NFQ8_9ACTN</name>
<dbReference type="InterPro" id="IPR052078">
    <property type="entry name" value="Trehalose_Metab_GTase"/>
</dbReference>
<evidence type="ECO:0000256" key="3">
    <source>
        <dbReference type="ARBA" id="ARBA00022526"/>
    </source>
</evidence>
<organism evidence="9">
    <name type="scientific">uncultured Nocardioidaceae bacterium</name>
    <dbReference type="NCBI Taxonomy" id="253824"/>
    <lineage>
        <taxon>Bacteria</taxon>
        <taxon>Bacillati</taxon>
        <taxon>Actinomycetota</taxon>
        <taxon>Actinomycetes</taxon>
        <taxon>Propionibacteriales</taxon>
        <taxon>Nocardioidaceae</taxon>
        <taxon>environmental samples</taxon>
    </lineage>
</organism>
<evidence type="ECO:0000313" key="9">
    <source>
        <dbReference type="EMBL" id="CAA9386102.1"/>
    </source>
</evidence>
<dbReference type="PANTHER" id="PTHR47779:SF1">
    <property type="entry name" value="SYNTHASE (CCG-9), PUTATIVE (AFU_ORTHOLOGUE AFUA_3G12100)-RELATED"/>
    <property type="match status" value="1"/>
</dbReference>
<dbReference type="GO" id="GO:0016757">
    <property type="term" value="F:glycosyltransferase activity"/>
    <property type="evidence" value="ECO:0007669"/>
    <property type="project" value="UniProtKB-KW"/>
</dbReference>
<dbReference type="GO" id="GO:0006006">
    <property type="term" value="P:glucose metabolic process"/>
    <property type="evidence" value="ECO:0007669"/>
    <property type="project" value="UniProtKB-KW"/>
</dbReference>
<reference evidence="9" key="1">
    <citation type="submission" date="2020-02" db="EMBL/GenBank/DDBJ databases">
        <authorList>
            <person name="Meier V. D."/>
        </authorList>
    </citation>
    <scope>NUCLEOTIDE SEQUENCE</scope>
    <source>
        <strain evidence="9">AVDCRST_MAG47</strain>
    </source>
</reference>
<evidence type="ECO:0000256" key="2">
    <source>
        <dbReference type="ARBA" id="ARBA00011738"/>
    </source>
</evidence>
<dbReference type="Pfam" id="PF00534">
    <property type="entry name" value="Glycos_transf_1"/>
    <property type="match status" value="1"/>
</dbReference>
<dbReference type="Gene3D" id="3.40.50.2000">
    <property type="entry name" value="Glycogen Phosphorylase B"/>
    <property type="match status" value="2"/>
</dbReference>
<dbReference type="Pfam" id="PF21269">
    <property type="entry name" value="TreT_GT1"/>
    <property type="match status" value="1"/>
</dbReference>
<evidence type="ECO:0000259" key="7">
    <source>
        <dbReference type="Pfam" id="PF00534"/>
    </source>
</evidence>
<feature type="domain" description="Glycosyl transferase family 1" evidence="7">
    <location>
        <begin position="267"/>
        <end position="450"/>
    </location>
</feature>
<keyword evidence="3" id="KW-0313">Glucose metabolism</keyword>
<accession>A0A6J4NFQ8</accession>
<evidence type="ECO:0000259" key="8">
    <source>
        <dbReference type="Pfam" id="PF21269"/>
    </source>
</evidence>
<keyword evidence="4" id="KW-0328">Glycosyltransferase</keyword>
<dbReference type="SUPFAM" id="SSF53756">
    <property type="entry name" value="UDP-Glycosyltransferase/glycogen phosphorylase"/>
    <property type="match status" value="1"/>
</dbReference>
<evidence type="ECO:0000256" key="5">
    <source>
        <dbReference type="ARBA" id="ARBA00022679"/>
    </source>
</evidence>
<dbReference type="EMBL" id="CADCUK010000162">
    <property type="protein sequence ID" value="CAA9386102.1"/>
    <property type="molecule type" value="Genomic_DNA"/>
</dbReference>
<evidence type="ECO:0000256" key="6">
    <source>
        <dbReference type="ARBA" id="ARBA00023277"/>
    </source>
</evidence>
<comment type="similarity">
    <text evidence="1">Belongs to the glycosyltransferase group 1 family. Glycosyltransferase 4 subfamily.</text>
</comment>
<sequence>MKEVQIDPMSLERLAGLLDPKRAELLMSRAELARRLLDGRSIWNVNATASGGGVAEMLTTLLAYSRGADVDARWLVLDGNPEFFRLTKRLHNLLHGSAGDGGAMGDAEREVYESVLASNSESLNEHVKEGDIVLLHDPQTAGLVEGLQGSGAKVIWRCHIGKDTTDEQTDLGWEFLKPYLQHCDGVIFSRAAYVPEWVDEETLRLIPPSLDPFSTKNADLRKADGEATLRCAGLVDLAEGDGRLTFERRDGSEGTVRPHEDLFAAGSVIPGDARLVMQVSRWDRLKDMTGVLKSFVDHLDRFPADVHLALVGPEVSGVSDDPEGAEVLEECVALWEELPAEHQERVHLVALPMDDVDENAHMVNALQHHATVVVQKSLVEGFGLTVTEPMWKGKPVVASKVGGIQDQIVDGTSGLLLDDPEDLEGFADLLVRVLEDEELAAELGRKARERVREMFLGDRHLIQYVQLFAELLEL</sequence>
<evidence type="ECO:0000256" key="1">
    <source>
        <dbReference type="ARBA" id="ARBA00009481"/>
    </source>
</evidence>
<keyword evidence="6" id="KW-0119">Carbohydrate metabolism</keyword>
<dbReference type="InterPro" id="IPR049438">
    <property type="entry name" value="TreT_GT1"/>
</dbReference>
<evidence type="ECO:0000256" key="4">
    <source>
        <dbReference type="ARBA" id="ARBA00022676"/>
    </source>
</evidence>
<dbReference type="InterPro" id="IPR001296">
    <property type="entry name" value="Glyco_trans_1"/>
</dbReference>
<dbReference type="AlphaFoldDB" id="A0A6J4NFQ8"/>
<protein>
    <submittedName>
        <fullName evidence="9">Uncharacterized protein</fullName>
    </submittedName>
</protein>
<feature type="domain" description="Trehalose synthase N-terminal" evidence="8">
    <location>
        <begin position="44"/>
        <end position="195"/>
    </location>
</feature>
<dbReference type="PANTHER" id="PTHR47779">
    <property type="entry name" value="SYNTHASE (CCG-9), PUTATIVE (AFU_ORTHOLOGUE AFUA_3G12100)-RELATED"/>
    <property type="match status" value="1"/>
</dbReference>
<proteinExistence type="inferred from homology"/>